<dbReference type="Pfam" id="PF04647">
    <property type="entry name" value="AgrB"/>
    <property type="match status" value="1"/>
</dbReference>
<dbReference type="EC" id="3.4.-.-" evidence="8"/>
<keyword evidence="4 8" id="KW-0812">Transmembrane</keyword>
<evidence type="ECO:0000256" key="8">
    <source>
        <dbReference type="HAMAP-Rule" id="MF_00784"/>
    </source>
</evidence>
<keyword evidence="1 8" id="KW-1003">Cell membrane</keyword>
<proteinExistence type="inferred from homology"/>
<name>C4IM10_CLOBU</name>
<dbReference type="GO" id="GO:0008233">
    <property type="term" value="F:peptidase activity"/>
    <property type="evidence" value="ECO:0007669"/>
    <property type="project" value="UniProtKB-UniRule"/>
</dbReference>
<sequence length="209" mass="24145">MKNKIQISFMERLAETIVNNMNSYLHKEGLEIQKMKLGMEILLINISKLIIIFLVAAAFHLLGRTIFILLIFTIIRRNTFGLHAKNSFICTLVSLLIFVFGSYLSYYLKFNNYMVFILFTIINILLYKYAPADTENHPLFSADLRNKLKKDSVITGLILMIFTLLIPNNAIKTLVSLAAISAVTLILPITYNLLKRSYKNYENYEKDFI</sequence>
<keyword evidence="6 8" id="KW-1133">Transmembrane helix</keyword>
<evidence type="ECO:0000256" key="2">
    <source>
        <dbReference type="ARBA" id="ARBA00022654"/>
    </source>
</evidence>
<dbReference type="HOGENOM" id="CLU_098969_2_2_9"/>
<dbReference type="GO" id="GO:0005886">
    <property type="term" value="C:plasma membrane"/>
    <property type="evidence" value="ECO:0007669"/>
    <property type="project" value="UniProtKB-SubCell"/>
</dbReference>
<protein>
    <recommendedName>
        <fullName evidence="8">Putative AgrB-like protein</fullName>
        <ecNumber evidence="8">3.4.-.-</ecNumber>
    </recommendedName>
</protein>
<dbReference type="AlphaFoldDB" id="C4IM10"/>
<keyword evidence="10" id="KW-1185">Reference proteome</keyword>
<feature type="transmembrane region" description="Helical" evidence="8">
    <location>
        <begin position="151"/>
        <end position="168"/>
    </location>
</feature>
<evidence type="ECO:0000256" key="6">
    <source>
        <dbReference type="ARBA" id="ARBA00022989"/>
    </source>
</evidence>
<dbReference type="RefSeq" id="WP_003410260.1">
    <property type="nucleotide sequence ID" value="NZ_ACOM01000007.1"/>
</dbReference>
<dbReference type="GO" id="GO:0009372">
    <property type="term" value="P:quorum sensing"/>
    <property type="evidence" value="ECO:0007669"/>
    <property type="project" value="UniProtKB-UniRule"/>
</dbReference>
<evidence type="ECO:0000313" key="9">
    <source>
        <dbReference type="EMBL" id="EEP52652.1"/>
    </source>
</evidence>
<comment type="function">
    <text evidence="8">May be involved in the proteolytic processing of a quorum sensing system signal molecule precursor.</text>
</comment>
<feature type="transmembrane region" description="Helical" evidence="8">
    <location>
        <begin position="87"/>
        <end position="107"/>
    </location>
</feature>
<evidence type="ECO:0000256" key="5">
    <source>
        <dbReference type="ARBA" id="ARBA00022801"/>
    </source>
</evidence>
<evidence type="ECO:0000256" key="3">
    <source>
        <dbReference type="ARBA" id="ARBA00022670"/>
    </source>
</evidence>
<comment type="subcellular location">
    <subcellularLocation>
        <location evidence="8">Cell membrane</location>
        <topology evidence="8">Multi-pass membrane protein</topology>
    </subcellularLocation>
</comment>
<dbReference type="EMBL" id="ACOM01000007">
    <property type="protein sequence ID" value="EEP52652.1"/>
    <property type="molecule type" value="Genomic_DNA"/>
</dbReference>
<dbReference type="eggNOG" id="COG4512">
    <property type="taxonomic scope" value="Bacteria"/>
</dbReference>
<keyword evidence="2 8" id="KW-0673">Quorum sensing</keyword>
<comment type="similarity">
    <text evidence="8">Belongs to the AgrB family.</text>
</comment>
<feature type="transmembrane region" description="Helical" evidence="8">
    <location>
        <begin position="49"/>
        <end position="75"/>
    </location>
</feature>
<feature type="transmembrane region" description="Helical" evidence="8">
    <location>
        <begin position="113"/>
        <end position="130"/>
    </location>
</feature>
<reference evidence="9 10" key="1">
    <citation type="submission" date="2009-08" db="EMBL/GenBank/DDBJ databases">
        <authorList>
            <person name="Shrivastava S."/>
            <person name="Brinkac L.B."/>
            <person name="Brown J.L."/>
            <person name="Bruce D.B."/>
            <person name="Detter C."/>
            <person name="Green L.D."/>
            <person name="Munk C.A."/>
            <person name="Rogers Y.C."/>
            <person name="Tapia R."/>
            <person name="Sims D.R."/>
            <person name="Smith L.A."/>
            <person name="Smith T.J."/>
            <person name="Sutton G."/>
            <person name="Brettin T."/>
        </authorList>
    </citation>
    <scope>NUCLEOTIDE SEQUENCE [LARGE SCALE GENOMIC DNA]</scope>
    <source>
        <strain evidence="10">E4 str. BoNT E BL5262</strain>
    </source>
</reference>
<keyword evidence="7 8" id="KW-0472">Membrane</keyword>
<organism evidence="9 10">
    <name type="scientific">Clostridium butyricum E4 str. BoNT E BL5262</name>
    <dbReference type="NCBI Taxonomy" id="632245"/>
    <lineage>
        <taxon>Bacteria</taxon>
        <taxon>Bacillati</taxon>
        <taxon>Bacillota</taxon>
        <taxon>Clostridia</taxon>
        <taxon>Eubacteriales</taxon>
        <taxon>Clostridiaceae</taxon>
        <taxon>Clostridium</taxon>
    </lineage>
</organism>
<evidence type="ECO:0000313" key="10">
    <source>
        <dbReference type="Proteomes" id="UP000003081"/>
    </source>
</evidence>
<comment type="caution">
    <text evidence="9">The sequence shown here is derived from an EMBL/GenBank/DDBJ whole genome shotgun (WGS) entry which is preliminary data.</text>
</comment>
<keyword evidence="5 8" id="KW-0378">Hydrolase</keyword>
<dbReference type="InterPro" id="IPR006741">
    <property type="entry name" value="AgrB"/>
</dbReference>
<evidence type="ECO:0000256" key="7">
    <source>
        <dbReference type="ARBA" id="ARBA00023136"/>
    </source>
</evidence>
<dbReference type="GO" id="GO:0006508">
    <property type="term" value="P:proteolysis"/>
    <property type="evidence" value="ECO:0007669"/>
    <property type="project" value="UniProtKB-KW"/>
</dbReference>
<keyword evidence="3 8" id="KW-0645">Protease</keyword>
<dbReference type="HAMAP" id="MF_00784">
    <property type="entry name" value="AgrB"/>
    <property type="match status" value="1"/>
</dbReference>
<feature type="transmembrane region" description="Helical" evidence="8">
    <location>
        <begin position="174"/>
        <end position="194"/>
    </location>
</feature>
<evidence type="ECO:0000256" key="1">
    <source>
        <dbReference type="ARBA" id="ARBA00022475"/>
    </source>
</evidence>
<evidence type="ECO:0000256" key="4">
    <source>
        <dbReference type="ARBA" id="ARBA00022692"/>
    </source>
</evidence>
<gene>
    <name evidence="9" type="ORF">CLP_0188</name>
</gene>
<dbReference type="SMART" id="SM00793">
    <property type="entry name" value="AgrB"/>
    <property type="match status" value="1"/>
</dbReference>
<accession>C4IM10</accession>
<dbReference type="Proteomes" id="UP000003081">
    <property type="component" value="Unassembled WGS sequence"/>
</dbReference>